<name>A0A0F5YKH4_9CYAN</name>
<proteinExistence type="predicted"/>
<dbReference type="Proteomes" id="UP000033607">
    <property type="component" value="Unassembled WGS sequence"/>
</dbReference>
<evidence type="ECO:0000313" key="2">
    <source>
        <dbReference type="Proteomes" id="UP000033607"/>
    </source>
</evidence>
<sequence>MLALTSDRTPTFYFWRGIPKHHYLGFCFFLFKEELFAPGLTDLLCSALTVAPQTDTASPAAKMFILALISRSW</sequence>
<accession>A0A0F5YKH4</accession>
<gene>
    <name evidence="1" type="ORF">WN50_04340</name>
</gene>
<comment type="caution">
    <text evidence="1">The sequence shown here is derived from an EMBL/GenBank/DDBJ whole genome shotgun (WGS) entry which is preliminary data.</text>
</comment>
<dbReference type="AlphaFoldDB" id="A0A0F5YKH4"/>
<organism evidence="1 2">
    <name type="scientific">Limnoraphis robusta CS-951</name>
    <dbReference type="NCBI Taxonomy" id="1637645"/>
    <lineage>
        <taxon>Bacteria</taxon>
        <taxon>Bacillati</taxon>
        <taxon>Cyanobacteriota</taxon>
        <taxon>Cyanophyceae</taxon>
        <taxon>Oscillatoriophycideae</taxon>
        <taxon>Oscillatoriales</taxon>
        <taxon>Sirenicapillariaceae</taxon>
        <taxon>Limnoraphis</taxon>
    </lineage>
</organism>
<evidence type="ECO:0000313" key="1">
    <source>
        <dbReference type="EMBL" id="KKD39263.1"/>
    </source>
</evidence>
<reference evidence="1 2" key="1">
    <citation type="submission" date="2015-06" db="EMBL/GenBank/DDBJ databases">
        <title>Draft genome assembly of filamentous brackish cyanobacterium Limnoraphis robusta strain CS-951.</title>
        <authorList>
            <person name="Willis A."/>
            <person name="Parks M."/>
            <person name="Burford M.A."/>
        </authorList>
    </citation>
    <scope>NUCLEOTIDE SEQUENCE [LARGE SCALE GENOMIC DNA]</scope>
    <source>
        <strain evidence="1 2">CS-951</strain>
    </source>
</reference>
<protein>
    <submittedName>
        <fullName evidence="1">Uncharacterized protein</fullName>
    </submittedName>
</protein>
<dbReference type="EMBL" id="LATL02000215">
    <property type="protein sequence ID" value="KKD39263.1"/>
    <property type="molecule type" value="Genomic_DNA"/>
</dbReference>